<dbReference type="InterPro" id="IPR036866">
    <property type="entry name" value="RibonucZ/Hydroxyglut_hydro"/>
</dbReference>
<reference evidence="1" key="1">
    <citation type="submission" date="2021-10" db="EMBL/GenBank/DDBJ databases">
        <title>Anaerobic single-cell dispensing facilitates the cultivation of human gut bacteria.</title>
        <authorList>
            <person name="Afrizal A."/>
        </authorList>
    </citation>
    <scope>NUCLEOTIDE SEQUENCE</scope>
    <source>
        <strain evidence="1">CLA-AA-H215</strain>
    </source>
</reference>
<dbReference type="SUPFAM" id="SSF56281">
    <property type="entry name" value="Metallo-hydrolase/oxidoreductase"/>
    <property type="match status" value="1"/>
</dbReference>
<name>A0AAE3E7M5_9FIRM</name>
<sequence>MSEQVKITWHGHSCFKIEDEGFSIVIDPYLDGKVPGLKNLRLEANSVICSHDHDDHGYVEAVTIVDTDKESPFDLTLVACPHDDEGGMKRGMNMIHVLDNGSLRIAHFGDIGCPLNDAQREKIGKLDVAMLPVGGFFTMEPDGIEELIEQLQPRIVIPMHYRTEEFGFPVIGTLDDFLKLRSDVVRYDTNEITITKELPSQTAVLKYMD</sequence>
<gene>
    <name evidence="1" type="ORF">LKD81_03235</name>
</gene>
<protein>
    <submittedName>
        <fullName evidence="1">MBL fold metallo-hydrolase</fullName>
    </submittedName>
</protein>
<proteinExistence type="predicted"/>
<dbReference type="Gene3D" id="3.60.15.10">
    <property type="entry name" value="Ribonuclease Z/Hydroxyacylglutathione hydrolase-like"/>
    <property type="match status" value="1"/>
</dbReference>
<dbReference type="EMBL" id="JAJEQR010000007">
    <property type="protein sequence ID" value="MCC2230016.1"/>
    <property type="molecule type" value="Genomic_DNA"/>
</dbReference>
<organism evidence="1 2">
    <name type="scientific">Hominifimenecus microfluidus</name>
    <dbReference type="NCBI Taxonomy" id="2885348"/>
    <lineage>
        <taxon>Bacteria</taxon>
        <taxon>Bacillati</taxon>
        <taxon>Bacillota</taxon>
        <taxon>Clostridia</taxon>
        <taxon>Lachnospirales</taxon>
        <taxon>Lachnospiraceae</taxon>
        <taxon>Hominifimenecus</taxon>
    </lineage>
</organism>
<evidence type="ECO:0000313" key="2">
    <source>
        <dbReference type="Proteomes" id="UP001198182"/>
    </source>
</evidence>
<comment type="caution">
    <text evidence="1">The sequence shown here is derived from an EMBL/GenBank/DDBJ whole genome shotgun (WGS) entry which is preliminary data.</text>
</comment>
<dbReference type="Pfam" id="PF13483">
    <property type="entry name" value="Lactamase_B_3"/>
    <property type="match status" value="1"/>
</dbReference>
<dbReference type="AlphaFoldDB" id="A0AAE3E7M5"/>
<dbReference type="RefSeq" id="WP_308452751.1">
    <property type="nucleotide sequence ID" value="NZ_JAJEQR010000007.1"/>
</dbReference>
<evidence type="ECO:0000313" key="1">
    <source>
        <dbReference type="EMBL" id="MCC2230016.1"/>
    </source>
</evidence>
<accession>A0AAE3E7M5</accession>
<dbReference type="PANTHER" id="PTHR39189">
    <property type="entry name" value="UPF0173 METAL-DEPENDENT HYDROLASE YTKL"/>
    <property type="match status" value="1"/>
</dbReference>
<dbReference type="PANTHER" id="PTHR39189:SF1">
    <property type="entry name" value="UPF0173 METAL-DEPENDENT HYDROLASE YTKL"/>
    <property type="match status" value="1"/>
</dbReference>
<keyword evidence="2" id="KW-1185">Reference proteome</keyword>
<dbReference type="Proteomes" id="UP001198182">
    <property type="component" value="Unassembled WGS sequence"/>
</dbReference>